<accession>A0A9P9A6R3</accession>
<dbReference type="InterPro" id="IPR012171">
    <property type="entry name" value="Fatty_acid_desaturase"/>
</dbReference>
<keyword evidence="6" id="KW-0479">Metal-binding</keyword>
<reference evidence="15" key="1">
    <citation type="journal article" date="2021" name="Nat. Commun.">
        <title>Genetic determinants of endophytism in the Arabidopsis root mycobiome.</title>
        <authorList>
            <person name="Mesny F."/>
            <person name="Miyauchi S."/>
            <person name="Thiergart T."/>
            <person name="Pickel B."/>
            <person name="Atanasova L."/>
            <person name="Karlsson M."/>
            <person name="Huettel B."/>
            <person name="Barry K.W."/>
            <person name="Haridas S."/>
            <person name="Chen C."/>
            <person name="Bauer D."/>
            <person name="Andreopoulos W."/>
            <person name="Pangilinan J."/>
            <person name="LaButti K."/>
            <person name="Riley R."/>
            <person name="Lipzen A."/>
            <person name="Clum A."/>
            <person name="Drula E."/>
            <person name="Henrissat B."/>
            <person name="Kohler A."/>
            <person name="Grigoriev I.V."/>
            <person name="Martin F.M."/>
            <person name="Hacquard S."/>
        </authorList>
    </citation>
    <scope>NUCLEOTIDE SEQUENCE</scope>
    <source>
        <strain evidence="15">MPI-SDFR-AT-0117</strain>
    </source>
</reference>
<evidence type="ECO:0000313" key="15">
    <source>
        <dbReference type="EMBL" id="KAH6671004.1"/>
    </source>
</evidence>
<dbReference type="OrthoDB" id="260091at2759"/>
<evidence type="ECO:0000256" key="11">
    <source>
        <dbReference type="ARBA" id="ARBA00023136"/>
    </source>
</evidence>
<keyword evidence="7 13" id="KW-1133">Transmembrane helix</keyword>
<feature type="domain" description="Fatty acid desaturase" evidence="14">
    <location>
        <begin position="229"/>
        <end position="503"/>
    </location>
</feature>
<feature type="transmembrane region" description="Helical" evidence="13">
    <location>
        <begin position="342"/>
        <end position="361"/>
    </location>
</feature>
<dbReference type="EMBL" id="JAGSXJ010000029">
    <property type="protein sequence ID" value="KAH6671004.1"/>
    <property type="molecule type" value="Genomic_DNA"/>
</dbReference>
<evidence type="ECO:0000256" key="8">
    <source>
        <dbReference type="ARBA" id="ARBA00023002"/>
    </source>
</evidence>
<dbReference type="PANTHER" id="PTHR19353">
    <property type="entry name" value="FATTY ACID DESATURASE 2"/>
    <property type="match status" value="1"/>
</dbReference>
<evidence type="ECO:0000256" key="4">
    <source>
        <dbReference type="ARBA" id="ARBA00022617"/>
    </source>
</evidence>
<comment type="caution">
    <text evidence="15">The sequence shown here is derived from an EMBL/GenBank/DDBJ whole genome shotgun (WGS) entry which is preliminary data.</text>
</comment>
<feature type="transmembrane region" description="Helical" evidence="13">
    <location>
        <begin position="405"/>
        <end position="423"/>
    </location>
</feature>
<keyword evidence="5 13" id="KW-0812">Transmembrane</keyword>
<keyword evidence="8" id="KW-0560">Oxidoreductase</keyword>
<dbReference type="GO" id="GO:0006629">
    <property type="term" value="P:lipid metabolic process"/>
    <property type="evidence" value="ECO:0007669"/>
    <property type="project" value="UniProtKB-KW"/>
</dbReference>
<evidence type="ECO:0000256" key="10">
    <source>
        <dbReference type="ARBA" id="ARBA00023098"/>
    </source>
</evidence>
<feature type="transmembrane region" description="Helical" evidence="13">
    <location>
        <begin position="382"/>
        <end position="399"/>
    </location>
</feature>
<feature type="region of interest" description="Disordered" evidence="12">
    <location>
        <begin position="70"/>
        <end position="149"/>
    </location>
</feature>
<dbReference type="PANTHER" id="PTHR19353:SF30">
    <property type="entry name" value="DELTA 8-(E)-SPHINGOLIPID DESATURASE"/>
    <property type="match status" value="1"/>
</dbReference>
<sequence>MVGRDATDEIKVYHSDETLSKMKAFRIGRKPAGVWPNMVPPIRGGIYRPLVSSSHGADQAHATIDIDIDADADSSSGSDADDVDSVSRLDRSVSPDSDVDGGSLASSITSVSADGDEDLAKEADGLRKRAVPSSEKNKGPKPDPFRRLSPAEYTEWAMRQEEENDAKDYPPIETAVQEEIARKYRELHQKVRDMGYYECPYLDYGKEIARYSLLFGSFLLFLKYEWYTLSAICLGIFWQQIMFSAHDAGHCAITHNFKIDTLIALFIADFCTGLSMGWWKSSHNVHHLITNMPEHDPDIQNLPLFATSPSFFGSIKSSYYNGFTFVWDKAAEIMVPYQKYTYYPIMGVARFNLYLLSWLHILSSKSSGLYTTSCWWIRPTEIVFMSCYWFLFGYCLVWRSLPTWTIRVLFVVVSHMAIMPLHVQITLSHWGMATTNIGEGESFPQRQLRTTMDVDCPAWLDWIHGGLQFQVIHHLFPRVPRHNLRKVQTLVKEFCQETEIPYSILGFIKSNQKMLGRLETIGEQVTMMINCQKYMAETGESGLH</sequence>
<evidence type="ECO:0000259" key="14">
    <source>
        <dbReference type="Pfam" id="PF00487"/>
    </source>
</evidence>
<dbReference type="Proteomes" id="UP000770015">
    <property type="component" value="Unassembled WGS sequence"/>
</dbReference>
<evidence type="ECO:0000256" key="5">
    <source>
        <dbReference type="ARBA" id="ARBA00022692"/>
    </source>
</evidence>
<keyword evidence="16" id="KW-1185">Reference proteome</keyword>
<feature type="compositionally biased region" description="Basic and acidic residues" evidence="12">
    <location>
        <begin position="118"/>
        <end position="127"/>
    </location>
</feature>
<feature type="compositionally biased region" description="Low complexity" evidence="12">
    <location>
        <begin position="94"/>
        <end position="103"/>
    </location>
</feature>
<comment type="pathway">
    <text evidence="2">Lipid metabolism.</text>
</comment>
<feature type="transmembrane region" description="Helical" evidence="13">
    <location>
        <begin position="213"/>
        <end position="238"/>
    </location>
</feature>
<name>A0A9P9A6R3_9PEZI</name>
<comment type="similarity">
    <text evidence="3">Belongs to the fatty acid desaturase type 1 family.</text>
</comment>
<dbReference type="GO" id="GO:0016020">
    <property type="term" value="C:membrane"/>
    <property type="evidence" value="ECO:0007669"/>
    <property type="project" value="UniProtKB-SubCell"/>
</dbReference>
<dbReference type="CDD" id="cd03506">
    <property type="entry name" value="Delta6-FADS-like"/>
    <property type="match status" value="1"/>
</dbReference>
<dbReference type="Pfam" id="PF00487">
    <property type="entry name" value="FA_desaturase"/>
    <property type="match status" value="1"/>
</dbReference>
<protein>
    <submittedName>
        <fullName evidence="15">Fatty acid desaturase</fullName>
    </submittedName>
</protein>
<dbReference type="GO" id="GO:0016717">
    <property type="term" value="F:oxidoreductase activity, acting on paired donors, with oxidation of a pair of donors resulting in the reduction of molecular oxygen to two molecules of water"/>
    <property type="evidence" value="ECO:0007669"/>
    <property type="project" value="TreeGrafter"/>
</dbReference>
<evidence type="ECO:0000256" key="13">
    <source>
        <dbReference type="SAM" id="Phobius"/>
    </source>
</evidence>
<evidence type="ECO:0000256" key="12">
    <source>
        <dbReference type="SAM" id="MobiDB-lite"/>
    </source>
</evidence>
<evidence type="ECO:0000256" key="7">
    <source>
        <dbReference type="ARBA" id="ARBA00022989"/>
    </source>
</evidence>
<organism evidence="15 16">
    <name type="scientific">Plectosphaerella plurivora</name>
    <dbReference type="NCBI Taxonomy" id="936078"/>
    <lineage>
        <taxon>Eukaryota</taxon>
        <taxon>Fungi</taxon>
        <taxon>Dikarya</taxon>
        <taxon>Ascomycota</taxon>
        <taxon>Pezizomycotina</taxon>
        <taxon>Sordariomycetes</taxon>
        <taxon>Hypocreomycetidae</taxon>
        <taxon>Glomerellales</taxon>
        <taxon>Plectosphaerellaceae</taxon>
        <taxon>Plectosphaerella</taxon>
    </lineage>
</organism>
<evidence type="ECO:0000256" key="9">
    <source>
        <dbReference type="ARBA" id="ARBA00023004"/>
    </source>
</evidence>
<evidence type="ECO:0000256" key="2">
    <source>
        <dbReference type="ARBA" id="ARBA00005189"/>
    </source>
</evidence>
<keyword evidence="10" id="KW-0443">Lipid metabolism</keyword>
<keyword evidence="11 13" id="KW-0472">Membrane</keyword>
<evidence type="ECO:0000313" key="16">
    <source>
        <dbReference type="Proteomes" id="UP000770015"/>
    </source>
</evidence>
<dbReference type="PIRSF" id="PIRSF015921">
    <property type="entry name" value="FA_sphinglp_des"/>
    <property type="match status" value="1"/>
</dbReference>
<dbReference type="GO" id="GO:0046872">
    <property type="term" value="F:metal ion binding"/>
    <property type="evidence" value="ECO:0007669"/>
    <property type="project" value="UniProtKB-KW"/>
</dbReference>
<gene>
    <name evidence="15" type="ORF">F5X68DRAFT_215645</name>
</gene>
<comment type="subcellular location">
    <subcellularLocation>
        <location evidence="1">Membrane</location>
        <topology evidence="1">Multi-pass membrane protein</topology>
    </subcellularLocation>
</comment>
<proteinExistence type="inferred from homology"/>
<evidence type="ECO:0000256" key="1">
    <source>
        <dbReference type="ARBA" id="ARBA00004141"/>
    </source>
</evidence>
<evidence type="ECO:0000256" key="6">
    <source>
        <dbReference type="ARBA" id="ARBA00022723"/>
    </source>
</evidence>
<keyword evidence="9" id="KW-0408">Iron</keyword>
<evidence type="ECO:0000256" key="3">
    <source>
        <dbReference type="ARBA" id="ARBA00009295"/>
    </source>
</evidence>
<dbReference type="InterPro" id="IPR005804">
    <property type="entry name" value="FA_desaturase_dom"/>
</dbReference>
<keyword evidence="4" id="KW-0349">Heme</keyword>
<feature type="compositionally biased region" description="Basic and acidic residues" evidence="12">
    <location>
        <begin position="135"/>
        <end position="146"/>
    </location>
</feature>
<dbReference type="AlphaFoldDB" id="A0A9P9A6R3"/>